<organism evidence="3 4">
    <name type="scientific">Cystoisospora suis</name>
    <dbReference type="NCBI Taxonomy" id="483139"/>
    <lineage>
        <taxon>Eukaryota</taxon>
        <taxon>Sar</taxon>
        <taxon>Alveolata</taxon>
        <taxon>Apicomplexa</taxon>
        <taxon>Conoidasida</taxon>
        <taxon>Coccidia</taxon>
        <taxon>Eucoccidiorida</taxon>
        <taxon>Eimeriorina</taxon>
        <taxon>Sarcocystidae</taxon>
        <taxon>Cystoisospora</taxon>
    </lineage>
</organism>
<feature type="region of interest" description="Disordered" evidence="1">
    <location>
        <begin position="1"/>
        <end position="32"/>
    </location>
</feature>
<evidence type="ECO:0000256" key="1">
    <source>
        <dbReference type="SAM" id="MobiDB-lite"/>
    </source>
</evidence>
<comment type="caution">
    <text evidence="3">The sequence shown here is derived from an EMBL/GenBank/DDBJ whole genome shotgun (WGS) entry which is preliminary data.</text>
</comment>
<reference evidence="3 4" key="1">
    <citation type="journal article" date="2017" name="Int. J. Parasitol.">
        <title>The genome of the protozoan parasite Cystoisospora suis and a reverse vaccinology approach to identify vaccine candidates.</title>
        <authorList>
            <person name="Palmieri N."/>
            <person name="Shrestha A."/>
            <person name="Ruttkowski B."/>
            <person name="Beck T."/>
            <person name="Vogl C."/>
            <person name="Tomley F."/>
            <person name="Blake D.P."/>
            <person name="Joachim A."/>
        </authorList>
    </citation>
    <scope>NUCLEOTIDE SEQUENCE [LARGE SCALE GENOMIC DNA]</scope>
    <source>
        <strain evidence="3 4">Wien I</strain>
    </source>
</reference>
<sequence>MLTTSGEGNKGEEKKRTERRVESLAGELPRGRSLHSHEGFRQLPWRAKKCFFLVLVCMLMSKAFFYFSR</sequence>
<feature type="transmembrane region" description="Helical" evidence="2">
    <location>
        <begin position="50"/>
        <end position="67"/>
    </location>
</feature>
<dbReference type="AlphaFoldDB" id="A0A2C6KSV9"/>
<proteinExistence type="predicted"/>
<protein>
    <submittedName>
        <fullName evidence="3">Uncharacterized protein</fullName>
    </submittedName>
</protein>
<accession>A0A2C6KSV9</accession>
<evidence type="ECO:0000256" key="2">
    <source>
        <dbReference type="SAM" id="Phobius"/>
    </source>
</evidence>
<name>A0A2C6KSV9_9APIC</name>
<keyword evidence="2" id="KW-0472">Membrane</keyword>
<keyword evidence="2" id="KW-1133">Transmembrane helix</keyword>
<evidence type="ECO:0000313" key="4">
    <source>
        <dbReference type="Proteomes" id="UP000221165"/>
    </source>
</evidence>
<feature type="compositionally biased region" description="Basic and acidic residues" evidence="1">
    <location>
        <begin position="9"/>
        <end position="22"/>
    </location>
</feature>
<dbReference type="VEuPathDB" id="ToxoDB:CSUI_006625"/>
<keyword evidence="4" id="KW-1185">Reference proteome</keyword>
<gene>
    <name evidence="3" type="ORF">CSUI_006625</name>
</gene>
<evidence type="ECO:0000313" key="3">
    <source>
        <dbReference type="EMBL" id="PHJ19548.1"/>
    </source>
</evidence>
<dbReference type="Proteomes" id="UP000221165">
    <property type="component" value="Unassembled WGS sequence"/>
</dbReference>
<dbReference type="RefSeq" id="XP_067921247.1">
    <property type="nucleotide sequence ID" value="XM_068066779.1"/>
</dbReference>
<feature type="non-terminal residue" evidence="3">
    <location>
        <position position="69"/>
    </location>
</feature>
<dbReference type="EMBL" id="MIGC01003366">
    <property type="protein sequence ID" value="PHJ19548.1"/>
    <property type="molecule type" value="Genomic_DNA"/>
</dbReference>
<keyword evidence="2" id="KW-0812">Transmembrane</keyword>
<dbReference type="GeneID" id="94429990"/>